<accession>A0A2Z2KL99</accession>
<proteinExistence type="predicted"/>
<protein>
    <submittedName>
        <fullName evidence="1">Uncharacterized protein</fullName>
    </submittedName>
</protein>
<evidence type="ECO:0000313" key="2">
    <source>
        <dbReference type="Proteomes" id="UP000249890"/>
    </source>
</evidence>
<dbReference type="EMBL" id="CP021780">
    <property type="protein sequence ID" value="ASA24200.1"/>
    <property type="molecule type" value="Genomic_DNA"/>
</dbReference>
<reference evidence="1 2" key="1">
    <citation type="submission" date="2017-06" db="EMBL/GenBank/DDBJ databases">
        <title>Complete genome sequence of Paenibacillus donghaensis KCTC 13049T isolated from East Sea sediment, South Korea.</title>
        <authorList>
            <person name="Jung B.K."/>
            <person name="Hong S.-J."/>
            <person name="Shin J.-H."/>
        </authorList>
    </citation>
    <scope>NUCLEOTIDE SEQUENCE [LARGE SCALE GENOMIC DNA]</scope>
    <source>
        <strain evidence="1 2">KCTC 13049</strain>
    </source>
</reference>
<dbReference type="KEGG" id="pdh:B9T62_27590"/>
<dbReference type="RefSeq" id="WP_087918186.1">
    <property type="nucleotide sequence ID" value="NZ_CP021780.1"/>
</dbReference>
<evidence type="ECO:0000313" key="1">
    <source>
        <dbReference type="EMBL" id="ASA24200.1"/>
    </source>
</evidence>
<organism evidence="1 2">
    <name type="scientific">Paenibacillus donghaensis</name>
    <dbReference type="NCBI Taxonomy" id="414771"/>
    <lineage>
        <taxon>Bacteria</taxon>
        <taxon>Bacillati</taxon>
        <taxon>Bacillota</taxon>
        <taxon>Bacilli</taxon>
        <taxon>Bacillales</taxon>
        <taxon>Paenibacillaceae</taxon>
        <taxon>Paenibacillus</taxon>
    </lineage>
</organism>
<name>A0A2Z2KL99_9BACL</name>
<keyword evidence="2" id="KW-1185">Reference proteome</keyword>
<gene>
    <name evidence="1" type="ORF">B9T62_27590</name>
</gene>
<dbReference type="Proteomes" id="UP000249890">
    <property type="component" value="Chromosome"/>
</dbReference>
<sequence length="80" mass="8911">MRDTTALEEIKGFFASYLRDTAALGEFKGLFAFDLRDTTALEEIKGFFATDPRHYRGVAIFRGKVCFIGCSGGNVEFEST</sequence>
<dbReference type="AlphaFoldDB" id="A0A2Z2KL99"/>